<keyword evidence="3" id="KW-1185">Reference proteome</keyword>
<comment type="caution">
    <text evidence="2">The sequence shown here is derived from an EMBL/GenBank/DDBJ whole genome shotgun (WGS) entry which is preliminary data.</text>
</comment>
<reference evidence="2" key="1">
    <citation type="submission" date="2017-07" db="EMBL/GenBank/DDBJ databases">
        <title>Taro Niue Genome Assembly and Annotation.</title>
        <authorList>
            <person name="Atibalentja N."/>
            <person name="Keating K."/>
            <person name="Fields C.J."/>
        </authorList>
    </citation>
    <scope>NUCLEOTIDE SEQUENCE</scope>
    <source>
        <strain evidence="2">Niue_2</strain>
        <tissue evidence="2">Leaf</tissue>
    </source>
</reference>
<feature type="compositionally biased region" description="Basic and acidic residues" evidence="1">
    <location>
        <begin position="118"/>
        <end position="128"/>
    </location>
</feature>
<feature type="compositionally biased region" description="Polar residues" evidence="1">
    <location>
        <begin position="36"/>
        <end position="55"/>
    </location>
</feature>
<sequence>MKRKQRSAHLPRPRNNQVRTTSHRKHDHLRRLQGRGPTSRTTPNPRHTARPTTPTETRHSRAITTVQARAMRNTWKRREENVVTTTATKPPPLASKRGTRSPHALLTSLASASVPAQGRDRATTETHNTRNTAAWPSCGLTPDTTTWLRNQRRERQ</sequence>
<gene>
    <name evidence="2" type="ORF">Taro_055383</name>
</gene>
<dbReference type="AlphaFoldDB" id="A0A843XT50"/>
<proteinExistence type="predicted"/>
<evidence type="ECO:0000313" key="2">
    <source>
        <dbReference type="EMBL" id="MQM22333.1"/>
    </source>
</evidence>
<feature type="compositionally biased region" description="Basic residues" evidence="1">
    <location>
        <begin position="1"/>
        <end position="12"/>
    </location>
</feature>
<dbReference type="Proteomes" id="UP000652761">
    <property type="component" value="Unassembled WGS sequence"/>
</dbReference>
<name>A0A843XT50_COLES</name>
<accession>A0A843XT50</accession>
<evidence type="ECO:0000313" key="3">
    <source>
        <dbReference type="Proteomes" id="UP000652761"/>
    </source>
</evidence>
<organism evidence="2 3">
    <name type="scientific">Colocasia esculenta</name>
    <name type="common">Wild taro</name>
    <name type="synonym">Arum esculentum</name>
    <dbReference type="NCBI Taxonomy" id="4460"/>
    <lineage>
        <taxon>Eukaryota</taxon>
        <taxon>Viridiplantae</taxon>
        <taxon>Streptophyta</taxon>
        <taxon>Embryophyta</taxon>
        <taxon>Tracheophyta</taxon>
        <taxon>Spermatophyta</taxon>
        <taxon>Magnoliopsida</taxon>
        <taxon>Liliopsida</taxon>
        <taxon>Araceae</taxon>
        <taxon>Aroideae</taxon>
        <taxon>Colocasieae</taxon>
        <taxon>Colocasia</taxon>
    </lineage>
</organism>
<feature type="region of interest" description="Disordered" evidence="1">
    <location>
        <begin position="1"/>
        <end position="156"/>
    </location>
</feature>
<dbReference type="EMBL" id="NMUH01012690">
    <property type="protein sequence ID" value="MQM22333.1"/>
    <property type="molecule type" value="Genomic_DNA"/>
</dbReference>
<evidence type="ECO:0000256" key="1">
    <source>
        <dbReference type="SAM" id="MobiDB-lite"/>
    </source>
</evidence>
<feature type="compositionally biased region" description="Basic residues" evidence="1">
    <location>
        <begin position="21"/>
        <end position="33"/>
    </location>
</feature>
<protein>
    <submittedName>
        <fullName evidence="2">Uncharacterized protein</fullName>
    </submittedName>
</protein>